<dbReference type="EMBL" id="FOOX01000014">
    <property type="protein sequence ID" value="SFH03163.1"/>
    <property type="molecule type" value="Genomic_DNA"/>
</dbReference>
<evidence type="ECO:0000313" key="1">
    <source>
        <dbReference type="EMBL" id="SFH03163.1"/>
    </source>
</evidence>
<dbReference type="AlphaFoldDB" id="A0A1I2WPA0"/>
<accession>A0A1I2WPA0</accession>
<keyword evidence="2" id="KW-1185">Reference proteome</keyword>
<name>A0A1I2WPA0_9FIRM</name>
<evidence type="ECO:0000313" key="2">
    <source>
        <dbReference type="Proteomes" id="UP000199337"/>
    </source>
</evidence>
<gene>
    <name evidence="1" type="ORF">SAMN05660649_03575</name>
</gene>
<protein>
    <submittedName>
        <fullName evidence="1">Uncharacterized protein</fullName>
    </submittedName>
</protein>
<organism evidence="1 2">
    <name type="scientific">Desulfotruncus arcticus DSM 17038</name>
    <dbReference type="NCBI Taxonomy" id="1121424"/>
    <lineage>
        <taxon>Bacteria</taxon>
        <taxon>Bacillati</taxon>
        <taxon>Bacillota</taxon>
        <taxon>Clostridia</taxon>
        <taxon>Eubacteriales</taxon>
        <taxon>Desulfallaceae</taxon>
        <taxon>Desulfotruncus</taxon>
    </lineage>
</organism>
<dbReference type="Proteomes" id="UP000199337">
    <property type="component" value="Unassembled WGS sequence"/>
</dbReference>
<dbReference type="STRING" id="341036.SAMN05660649_03575"/>
<sequence length="76" mass="8740">MHTMDLINSCKINAIHFLHYGNIKIYIHAANAAPAENEKVDDPVRPPLCLRWQSVEFSVIFCIYTVIPTEKIIERS</sequence>
<proteinExistence type="predicted"/>
<reference evidence="2" key="1">
    <citation type="submission" date="2016-10" db="EMBL/GenBank/DDBJ databases">
        <authorList>
            <person name="Varghese N."/>
            <person name="Submissions S."/>
        </authorList>
    </citation>
    <scope>NUCLEOTIDE SEQUENCE [LARGE SCALE GENOMIC DNA]</scope>
    <source>
        <strain evidence="2">DSM 17038</strain>
    </source>
</reference>